<dbReference type="FunFam" id="1.10.20.140:FF:000001">
    <property type="entry name" value="tRNA dimethylallyltransferase"/>
    <property type="match status" value="1"/>
</dbReference>
<reference evidence="14 15" key="1">
    <citation type="submission" date="2017-01" db="EMBL/GenBank/DDBJ databases">
        <authorList>
            <person name="Mah S.A."/>
            <person name="Swanson W.J."/>
            <person name="Moy G.W."/>
            <person name="Vacquier V.D."/>
        </authorList>
    </citation>
    <scope>NUCLEOTIDE SEQUENCE [LARGE SCALE GENOMIC DNA]</scope>
    <source>
        <strain evidence="14 15">M9</strain>
    </source>
</reference>
<keyword evidence="6 10" id="KW-0547">Nucleotide-binding</keyword>
<feature type="site" description="Interaction with substrate tRNA" evidence="10">
    <location>
        <position position="103"/>
    </location>
</feature>
<evidence type="ECO:0000313" key="15">
    <source>
        <dbReference type="Proteomes" id="UP000223759"/>
    </source>
</evidence>
<dbReference type="Gene3D" id="3.40.50.300">
    <property type="entry name" value="P-loop containing nucleotide triphosphate hydrolases"/>
    <property type="match status" value="1"/>
</dbReference>
<dbReference type="RefSeq" id="WP_076756031.1">
    <property type="nucleotide sequence ID" value="NZ_CP023018.1"/>
</dbReference>
<comment type="catalytic activity">
    <reaction evidence="9 10 11">
        <text>adenosine(37) in tRNA + dimethylallyl diphosphate = N(6)-dimethylallyladenosine(37) in tRNA + diphosphate</text>
        <dbReference type="Rhea" id="RHEA:26482"/>
        <dbReference type="Rhea" id="RHEA-COMP:10162"/>
        <dbReference type="Rhea" id="RHEA-COMP:10375"/>
        <dbReference type="ChEBI" id="CHEBI:33019"/>
        <dbReference type="ChEBI" id="CHEBI:57623"/>
        <dbReference type="ChEBI" id="CHEBI:74411"/>
        <dbReference type="ChEBI" id="CHEBI:74415"/>
        <dbReference type="EC" id="2.5.1.75"/>
    </reaction>
</comment>
<comment type="subunit">
    <text evidence="10">Monomer.</text>
</comment>
<evidence type="ECO:0000256" key="3">
    <source>
        <dbReference type="ARBA" id="ARBA00005842"/>
    </source>
</evidence>
<organism evidence="14 15">
    <name type="scientific">Ectothiorhodosinus mongolicus</name>
    <dbReference type="NCBI Taxonomy" id="233100"/>
    <lineage>
        <taxon>Bacteria</taxon>
        <taxon>Pseudomonadati</taxon>
        <taxon>Pseudomonadota</taxon>
        <taxon>Gammaproteobacteria</taxon>
        <taxon>Chromatiales</taxon>
        <taxon>Ectothiorhodospiraceae</taxon>
        <taxon>Ectothiorhodosinus</taxon>
    </lineage>
</organism>
<dbReference type="GO" id="GO:0006400">
    <property type="term" value="P:tRNA modification"/>
    <property type="evidence" value="ECO:0007669"/>
    <property type="project" value="TreeGrafter"/>
</dbReference>
<dbReference type="PANTHER" id="PTHR11088:SF60">
    <property type="entry name" value="TRNA DIMETHYLALLYLTRANSFERASE"/>
    <property type="match status" value="1"/>
</dbReference>
<evidence type="ECO:0000256" key="4">
    <source>
        <dbReference type="ARBA" id="ARBA00022679"/>
    </source>
</evidence>
<evidence type="ECO:0000256" key="9">
    <source>
        <dbReference type="ARBA" id="ARBA00049563"/>
    </source>
</evidence>
<dbReference type="Pfam" id="PF01715">
    <property type="entry name" value="IPPT"/>
    <property type="match status" value="1"/>
</dbReference>
<evidence type="ECO:0000256" key="1">
    <source>
        <dbReference type="ARBA" id="ARBA00001946"/>
    </source>
</evidence>
<comment type="function">
    <text evidence="2 10 12">Catalyzes the transfer of a dimethylallyl group onto the adenine at position 37 in tRNAs that read codons beginning with uridine, leading to the formation of N6-(dimethylallyl)adenosine (i(6)A).</text>
</comment>
<comment type="cofactor">
    <cofactor evidence="1 10">
        <name>Mg(2+)</name>
        <dbReference type="ChEBI" id="CHEBI:18420"/>
    </cofactor>
</comment>
<feature type="region of interest" description="Interaction with substrate tRNA" evidence="10">
    <location>
        <begin position="37"/>
        <end position="40"/>
    </location>
</feature>
<gene>
    <name evidence="10" type="primary">miaA</name>
    <name evidence="14" type="ORF">SAMN05216526_1617</name>
</gene>
<comment type="caution">
    <text evidence="10">Lacks conserved residue(s) required for the propagation of feature annotation.</text>
</comment>
<evidence type="ECO:0000256" key="13">
    <source>
        <dbReference type="RuleBase" id="RU003785"/>
    </source>
</evidence>
<feature type="binding site" evidence="10">
    <location>
        <begin position="12"/>
        <end position="19"/>
    </location>
    <ligand>
        <name>ATP</name>
        <dbReference type="ChEBI" id="CHEBI:30616"/>
    </ligand>
</feature>
<evidence type="ECO:0000256" key="6">
    <source>
        <dbReference type="ARBA" id="ARBA00022741"/>
    </source>
</evidence>
<sequence>MKLPATLVFLMGPTATGKTQLALQIAKHLPVEIISVDSALVYRGMDIGTAKPTAAERQQVPHHLIDILDPAESYSAAQFREQALALIPQIHARGRLPLLVGGTMLYFRALDFGLDKLPEADPQIRAEIEQLAQEQGWSAVHAQLAQSDPEAAARIHVNDPQRLQRALEVVRLTGQPLSLQQKGQTSGLPWPVLRLGLMPDDRAALRARIAERFESMLTEGLLAEVAGLRARSDLHGGLPAMRAVGYRQALAHLQEELDYSEMVVKAVTATRQLAKRQMTWLRHYPDTALVDPDQVGVERLLQHMNEHLTRLDPSP</sequence>
<proteinExistence type="inferred from homology"/>
<feature type="site" description="Interaction with substrate tRNA" evidence="10">
    <location>
        <position position="125"/>
    </location>
</feature>
<evidence type="ECO:0000256" key="7">
    <source>
        <dbReference type="ARBA" id="ARBA00022840"/>
    </source>
</evidence>
<feature type="region of interest" description="Interaction with substrate tRNA" evidence="10">
    <location>
        <begin position="161"/>
        <end position="165"/>
    </location>
</feature>
<keyword evidence="15" id="KW-1185">Reference proteome</keyword>
<dbReference type="STRING" id="233100.SAMN05216526_1617"/>
<dbReference type="HAMAP" id="MF_00185">
    <property type="entry name" value="IPP_trans"/>
    <property type="match status" value="1"/>
</dbReference>
<dbReference type="GO" id="GO:0052381">
    <property type="term" value="F:tRNA dimethylallyltransferase activity"/>
    <property type="evidence" value="ECO:0007669"/>
    <property type="project" value="UniProtKB-UniRule"/>
</dbReference>
<accession>A0A1R3W431</accession>
<dbReference type="GO" id="GO:0005524">
    <property type="term" value="F:ATP binding"/>
    <property type="evidence" value="ECO:0007669"/>
    <property type="project" value="UniProtKB-UniRule"/>
</dbReference>
<name>A0A1R3W431_9GAMM</name>
<evidence type="ECO:0000256" key="5">
    <source>
        <dbReference type="ARBA" id="ARBA00022694"/>
    </source>
</evidence>
<comment type="similarity">
    <text evidence="3 10 13">Belongs to the IPP transferase family.</text>
</comment>
<protein>
    <recommendedName>
        <fullName evidence="10">tRNA dimethylallyltransferase</fullName>
        <ecNumber evidence="10">2.5.1.75</ecNumber>
    </recommendedName>
    <alternativeName>
        <fullName evidence="10">Dimethylallyl diphosphate:tRNA dimethylallyltransferase</fullName>
        <shortName evidence="10">DMAPP:tRNA dimethylallyltransferase</shortName>
        <shortName evidence="10">DMATase</shortName>
    </alternativeName>
    <alternativeName>
        <fullName evidence="10">Isopentenyl-diphosphate:tRNA isopentenyltransferase</fullName>
        <shortName evidence="10">IPP transferase</shortName>
        <shortName evidence="10">IPPT</shortName>
        <shortName evidence="10">IPTase</shortName>
    </alternativeName>
</protein>
<feature type="binding site" evidence="10">
    <location>
        <begin position="14"/>
        <end position="19"/>
    </location>
    <ligand>
        <name>substrate</name>
    </ligand>
</feature>
<dbReference type="InterPro" id="IPR018022">
    <property type="entry name" value="IPT"/>
</dbReference>
<dbReference type="Proteomes" id="UP000223759">
    <property type="component" value="Unassembled WGS sequence"/>
</dbReference>
<keyword evidence="7 10" id="KW-0067">ATP-binding</keyword>
<dbReference type="AlphaFoldDB" id="A0A1R3W431"/>
<evidence type="ECO:0000313" key="14">
    <source>
        <dbReference type="EMBL" id="SIT72301.1"/>
    </source>
</evidence>
<dbReference type="EC" id="2.5.1.75" evidence="10"/>
<dbReference type="PANTHER" id="PTHR11088">
    <property type="entry name" value="TRNA DIMETHYLALLYLTRANSFERASE"/>
    <property type="match status" value="1"/>
</dbReference>
<evidence type="ECO:0000256" key="12">
    <source>
        <dbReference type="RuleBase" id="RU003784"/>
    </source>
</evidence>
<dbReference type="NCBIfam" id="TIGR00174">
    <property type="entry name" value="miaA"/>
    <property type="match status" value="1"/>
</dbReference>
<evidence type="ECO:0000256" key="11">
    <source>
        <dbReference type="RuleBase" id="RU003783"/>
    </source>
</evidence>
<dbReference type="SUPFAM" id="SSF52540">
    <property type="entry name" value="P-loop containing nucleoside triphosphate hydrolases"/>
    <property type="match status" value="1"/>
</dbReference>
<dbReference type="Gene3D" id="1.10.20.140">
    <property type="match status" value="1"/>
</dbReference>
<keyword evidence="8 10" id="KW-0460">Magnesium</keyword>
<dbReference type="InterPro" id="IPR039657">
    <property type="entry name" value="Dimethylallyltransferase"/>
</dbReference>
<dbReference type="InterPro" id="IPR027417">
    <property type="entry name" value="P-loop_NTPase"/>
</dbReference>
<dbReference type="EMBL" id="FTPK01000003">
    <property type="protein sequence ID" value="SIT72301.1"/>
    <property type="molecule type" value="Genomic_DNA"/>
</dbReference>
<keyword evidence="4 10" id="KW-0808">Transferase</keyword>
<evidence type="ECO:0000256" key="10">
    <source>
        <dbReference type="HAMAP-Rule" id="MF_00185"/>
    </source>
</evidence>
<dbReference type="OrthoDB" id="9776390at2"/>
<keyword evidence="5 10" id="KW-0819">tRNA processing</keyword>
<evidence type="ECO:0000256" key="2">
    <source>
        <dbReference type="ARBA" id="ARBA00003213"/>
    </source>
</evidence>
<evidence type="ECO:0000256" key="8">
    <source>
        <dbReference type="ARBA" id="ARBA00022842"/>
    </source>
</evidence>